<dbReference type="PROSITE" id="PS50297">
    <property type="entry name" value="ANK_REP_REGION"/>
    <property type="match status" value="1"/>
</dbReference>
<dbReference type="SUPFAM" id="SSF48403">
    <property type="entry name" value="Ankyrin repeat"/>
    <property type="match status" value="1"/>
</dbReference>
<reference evidence="4" key="1">
    <citation type="submission" date="2021-02" db="EMBL/GenBank/DDBJ databases">
        <authorList>
            <person name="Nowell W R."/>
        </authorList>
    </citation>
    <scope>NUCLEOTIDE SEQUENCE</scope>
</reference>
<protein>
    <submittedName>
        <fullName evidence="4">Uncharacterized protein</fullName>
    </submittedName>
</protein>
<evidence type="ECO:0000313" key="6">
    <source>
        <dbReference type="Proteomes" id="UP000663829"/>
    </source>
</evidence>
<dbReference type="AlphaFoldDB" id="A0A813RIE5"/>
<keyword evidence="2 3" id="KW-0040">ANK repeat</keyword>
<dbReference type="EMBL" id="CAJOBC010000280">
    <property type="protein sequence ID" value="CAF3565194.1"/>
    <property type="molecule type" value="Genomic_DNA"/>
</dbReference>
<evidence type="ECO:0000256" key="1">
    <source>
        <dbReference type="ARBA" id="ARBA00022737"/>
    </source>
</evidence>
<dbReference type="SMART" id="SM00248">
    <property type="entry name" value="ANK"/>
    <property type="match status" value="5"/>
</dbReference>
<sequence length="867" mass="99824">MDYCNLKRLEDLTKCEIKFENDQDNVNNKYGKIDWVITHKDQDVHNFVRRLIVKLAEIVQLKIEQFESSTVLETSPAHHSLSEEPIKHLINYRKREHTESLRISALISSVHIHTGIASGLVCYVCQGCPEPFDYQTNANNSCPGPCMKIRTYVPTMGSYVYKACTTTCTPHQRYFGFGRLTVNCCSDADGCNSTTQLYNQRRNKATAKCEIHNHYSPPDEDYIWNNKLSDGVLTAVQSKQFHSCSNIIKFVFKDLNSDWDEFNDDIETSIAKQPNKQLVPQREIEDESKTVLKQSFDFDRKLTKDKSSNTFLEQFSSLSSTTCITPSQTHRDDKSYMTAQSDLNGDEKRWYDPVCKLVRKYTSFFSKEKSKTTMVTSDTVCLSVGERFHSTLESDILKISDENQEINFNRIKRSQNLKRELLTTLSNINNTHAQYNTERHFLINMYTVSDDDVQINTREGRTSECEELIRLGADINETDDFGNTPVWTSYFHEHLETLFTLLQLGADTNTRSGDSMASDLHRACALGDRTLIEILVECNANVNLTDLYGKTPLIYSLEYPSSNYTFELVSYLVSRGAHINHSDLSKLTPLHYACYRGDPAAVQFLIKNGADLTAANSLGYTPLRYALSCLSYSSPLQHELYTNRLNICEILINSFPLDCLGNAIICIDTPQLFPLFDFLFYSLTQNRLDLEQLAWDSIMKIRWSDDNGFQMVSQSVYVYSYHYQHVIYLVQRMVIENFMSLMAFYVERVMFDSKPNRFHLLLYSVYVDEGIHMLKWISECFGMSLYYPRQQALQAALYKCQEQPAKLKFFCRRIVRQRLKYAIHRNLASLELSKNITDYALLDELNDGSGIKLDSVDYLCLLIGGNT</sequence>
<dbReference type="OrthoDB" id="10257076at2759"/>
<dbReference type="EMBL" id="CAJNOQ010000280">
    <property type="protein sequence ID" value="CAF0781785.1"/>
    <property type="molecule type" value="Genomic_DNA"/>
</dbReference>
<accession>A0A813RIE5</accession>
<feature type="repeat" description="ANK" evidence="3">
    <location>
        <begin position="585"/>
        <end position="617"/>
    </location>
</feature>
<dbReference type="PANTHER" id="PTHR24171:SF9">
    <property type="entry name" value="ANKYRIN REPEAT DOMAIN-CONTAINING PROTEIN 39"/>
    <property type="match status" value="1"/>
</dbReference>
<organism evidence="4 6">
    <name type="scientific">Didymodactylos carnosus</name>
    <dbReference type="NCBI Taxonomy" id="1234261"/>
    <lineage>
        <taxon>Eukaryota</taxon>
        <taxon>Metazoa</taxon>
        <taxon>Spiralia</taxon>
        <taxon>Gnathifera</taxon>
        <taxon>Rotifera</taxon>
        <taxon>Eurotatoria</taxon>
        <taxon>Bdelloidea</taxon>
        <taxon>Philodinida</taxon>
        <taxon>Philodinidae</taxon>
        <taxon>Didymodactylos</taxon>
    </lineage>
</organism>
<evidence type="ECO:0000256" key="2">
    <source>
        <dbReference type="ARBA" id="ARBA00023043"/>
    </source>
</evidence>
<dbReference type="PROSITE" id="PS50088">
    <property type="entry name" value="ANK_REPEAT"/>
    <property type="match status" value="3"/>
</dbReference>
<proteinExistence type="predicted"/>
<evidence type="ECO:0000256" key="3">
    <source>
        <dbReference type="PROSITE-ProRule" id="PRU00023"/>
    </source>
</evidence>
<keyword evidence="6" id="KW-1185">Reference proteome</keyword>
<dbReference type="PANTHER" id="PTHR24171">
    <property type="entry name" value="ANKYRIN REPEAT DOMAIN-CONTAINING PROTEIN 39-RELATED"/>
    <property type="match status" value="1"/>
</dbReference>
<feature type="repeat" description="ANK" evidence="3">
    <location>
        <begin position="548"/>
        <end position="584"/>
    </location>
</feature>
<keyword evidence="1" id="KW-0677">Repeat</keyword>
<dbReference type="Proteomes" id="UP000681722">
    <property type="component" value="Unassembled WGS sequence"/>
</dbReference>
<dbReference type="Gene3D" id="1.25.40.20">
    <property type="entry name" value="Ankyrin repeat-containing domain"/>
    <property type="match status" value="1"/>
</dbReference>
<gene>
    <name evidence="4" type="ORF">GPM918_LOCUS2512</name>
    <name evidence="5" type="ORF">SRO942_LOCUS2512</name>
</gene>
<feature type="repeat" description="ANK" evidence="3">
    <location>
        <begin position="515"/>
        <end position="547"/>
    </location>
</feature>
<dbReference type="InterPro" id="IPR002110">
    <property type="entry name" value="Ankyrin_rpt"/>
</dbReference>
<evidence type="ECO:0000313" key="4">
    <source>
        <dbReference type="EMBL" id="CAF0781785.1"/>
    </source>
</evidence>
<name>A0A813RIE5_9BILA</name>
<dbReference type="Proteomes" id="UP000663829">
    <property type="component" value="Unassembled WGS sequence"/>
</dbReference>
<dbReference type="CDD" id="cd00117">
    <property type="entry name" value="TFP"/>
    <property type="match status" value="1"/>
</dbReference>
<comment type="caution">
    <text evidence="4">The sequence shown here is derived from an EMBL/GenBank/DDBJ whole genome shotgun (WGS) entry which is preliminary data.</text>
</comment>
<dbReference type="Pfam" id="PF13857">
    <property type="entry name" value="Ank_5"/>
    <property type="match status" value="1"/>
</dbReference>
<dbReference type="InterPro" id="IPR036770">
    <property type="entry name" value="Ankyrin_rpt-contain_sf"/>
</dbReference>
<evidence type="ECO:0000313" key="5">
    <source>
        <dbReference type="EMBL" id="CAF3565194.1"/>
    </source>
</evidence>